<dbReference type="InterPro" id="IPR000847">
    <property type="entry name" value="LysR_HTH_N"/>
</dbReference>
<dbReference type="Gene3D" id="1.10.10.10">
    <property type="entry name" value="Winged helix-like DNA-binding domain superfamily/Winged helix DNA-binding domain"/>
    <property type="match status" value="1"/>
</dbReference>
<dbReference type="PROSITE" id="PS50931">
    <property type="entry name" value="HTH_LYSR"/>
    <property type="match status" value="1"/>
</dbReference>
<evidence type="ECO:0000256" key="4">
    <source>
        <dbReference type="ARBA" id="ARBA00023163"/>
    </source>
</evidence>
<dbReference type="Gene3D" id="3.40.190.10">
    <property type="entry name" value="Periplasmic binding protein-like II"/>
    <property type="match status" value="2"/>
</dbReference>
<evidence type="ECO:0000256" key="3">
    <source>
        <dbReference type="ARBA" id="ARBA00023125"/>
    </source>
</evidence>
<accession>A0A150QL97</accession>
<comment type="caution">
    <text evidence="6">The sequence shown here is derived from an EMBL/GenBank/DDBJ whole genome shotgun (WGS) entry which is preliminary data.</text>
</comment>
<dbReference type="Pfam" id="PF00126">
    <property type="entry name" value="HTH_1"/>
    <property type="match status" value="1"/>
</dbReference>
<evidence type="ECO:0000313" key="6">
    <source>
        <dbReference type="EMBL" id="KYF68734.1"/>
    </source>
</evidence>
<dbReference type="InterPro" id="IPR005119">
    <property type="entry name" value="LysR_subst-bd"/>
</dbReference>
<dbReference type="PANTHER" id="PTHR30118">
    <property type="entry name" value="HTH-TYPE TRANSCRIPTIONAL REGULATOR LEUO-RELATED"/>
    <property type="match status" value="1"/>
</dbReference>
<comment type="similarity">
    <text evidence="1">Belongs to the LysR transcriptional regulatory family.</text>
</comment>
<evidence type="ECO:0000313" key="7">
    <source>
        <dbReference type="Proteomes" id="UP000075260"/>
    </source>
</evidence>
<dbReference type="AlphaFoldDB" id="A0A150QL97"/>
<dbReference type="InterPro" id="IPR036390">
    <property type="entry name" value="WH_DNA-bd_sf"/>
</dbReference>
<proteinExistence type="inferred from homology"/>
<reference evidence="6 7" key="1">
    <citation type="submission" date="2014-02" db="EMBL/GenBank/DDBJ databases">
        <title>The small core and large imbalanced accessory genome model reveals a collaborative survival strategy of Sorangium cellulosum strains in nature.</title>
        <authorList>
            <person name="Han K."/>
            <person name="Peng R."/>
            <person name="Blom J."/>
            <person name="Li Y.-Z."/>
        </authorList>
    </citation>
    <scope>NUCLEOTIDE SEQUENCE [LARGE SCALE GENOMIC DNA]</scope>
    <source>
        <strain evidence="6 7">So0008-312</strain>
    </source>
</reference>
<organism evidence="6 7">
    <name type="scientific">Sorangium cellulosum</name>
    <name type="common">Polyangium cellulosum</name>
    <dbReference type="NCBI Taxonomy" id="56"/>
    <lineage>
        <taxon>Bacteria</taxon>
        <taxon>Pseudomonadati</taxon>
        <taxon>Myxococcota</taxon>
        <taxon>Polyangia</taxon>
        <taxon>Polyangiales</taxon>
        <taxon>Polyangiaceae</taxon>
        <taxon>Sorangium</taxon>
    </lineage>
</organism>
<dbReference type="GO" id="GO:0003677">
    <property type="term" value="F:DNA binding"/>
    <property type="evidence" value="ECO:0007669"/>
    <property type="project" value="UniProtKB-KW"/>
</dbReference>
<dbReference type="OrthoDB" id="9811588at2"/>
<gene>
    <name evidence="6" type="ORF">BE15_20665</name>
</gene>
<dbReference type="PRINTS" id="PR00039">
    <property type="entry name" value="HTHLYSR"/>
</dbReference>
<dbReference type="GO" id="GO:0003700">
    <property type="term" value="F:DNA-binding transcription factor activity"/>
    <property type="evidence" value="ECO:0007669"/>
    <property type="project" value="InterPro"/>
</dbReference>
<dbReference type="Pfam" id="PF03466">
    <property type="entry name" value="LysR_substrate"/>
    <property type="match status" value="1"/>
</dbReference>
<keyword evidence="2" id="KW-0805">Transcription regulation</keyword>
<evidence type="ECO:0000259" key="5">
    <source>
        <dbReference type="PROSITE" id="PS50931"/>
    </source>
</evidence>
<dbReference type="EMBL" id="JEMA01000538">
    <property type="protein sequence ID" value="KYF68734.1"/>
    <property type="molecule type" value="Genomic_DNA"/>
</dbReference>
<dbReference type="SUPFAM" id="SSF53850">
    <property type="entry name" value="Periplasmic binding protein-like II"/>
    <property type="match status" value="1"/>
</dbReference>
<dbReference type="CDD" id="cd08417">
    <property type="entry name" value="PBP2_Nitroaromatics_like"/>
    <property type="match status" value="1"/>
</dbReference>
<keyword evidence="4" id="KW-0804">Transcription</keyword>
<dbReference type="InterPro" id="IPR050389">
    <property type="entry name" value="LysR-type_TF"/>
</dbReference>
<dbReference type="InterPro" id="IPR036388">
    <property type="entry name" value="WH-like_DNA-bd_sf"/>
</dbReference>
<sequence length="315" mass="34240">MNLSAIDVNLVIALDALLQERSVTLAARRVGLSQPAMSHALTRLRELFSDPLLIRVGRQMALTSRAEAMTPQVAAIMLDLAGLFGGTTPAFDPTTSDRAFRIATTEYVELLLLPQLNAALAQGGPRLAVHLLPLDARAVDALRHGEIDLAIGVLPPDGLPSDLRRAALFEDRFAGLARASHPTARGRVDLPTYTALPHVVASRPRAHGAHEGVADDLIAARGVARREVMVVPNVLLLPHVVTASDLVATVATRLGRAFSSVLPLRTFDLPFELPPIEIAMAWNSRTEHDPARAWLRRLVMDAVPHMREPPRRKRV</sequence>
<name>A0A150QL97_SORCE</name>
<evidence type="ECO:0000256" key="1">
    <source>
        <dbReference type="ARBA" id="ARBA00009437"/>
    </source>
</evidence>
<dbReference type="SUPFAM" id="SSF46785">
    <property type="entry name" value="Winged helix' DNA-binding domain"/>
    <property type="match status" value="1"/>
</dbReference>
<protein>
    <submittedName>
        <fullName evidence="6">LysR family transcriptional regulator</fullName>
    </submittedName>
</protein>
<dbReference type="RefSeq" id="WP_061608920.1">
    <property type="nucleotide sequence ID" value="NZ_JEMA01000538.1"/>
</dbReference>
<dbReference type="InterPro" id="IPR037402">
    <property type="entry name" value="YidZ_PBP2"/>
</dbReference>
<dbReference type="PANTHER" id="PTHR30118:SF15">
    <property type="entry name" value="TRANSCRIPTIONAL REGULATORY PROTEIN"/>
    <property type="match status" value="1"/>
</dbReference>
<keyword evidence="3" id="KW-0238">DNA-binding</keyword>
<evidence type="ECO:0000256" key="2">
    <source>
        <dbReference type="ARBA" id="ARBA00023015"/>
    </source>
</evidence>
<dbReference type="Proteomes" id="UP000075260">
    <property type="component" value="Unassembled WGS sequence"/>
</dbReference>
<feature type="domain" description="HTH lysR-type" evidence="5">
    <location>
        <begin position="6"/>
        <end position="63"/>
    </location>
</feature>